<sequence>MKEFILNCDTDGVRIDSWLAGNLEDYSRSYIQKLCLDGNVWANGIQVKSNYRVKTDDNIKVNVPEAEILDVEPEDIPLDIVYEDKHIIVINKPKGMVVHPAVGNYTGTLVNALMKHCGDSLSDINGVIRPGIVHRIDKDTSGLLVVAKSNIAHERLSEKLKTHDIKREYIALVDGIIYENSGKIDAPIGRNPVERKKMCVNTENGRNAITHFKVLERFQNATYLELKLETGRTHQIRVHMAYINHPIIGDMVYGRRKQKYKTKGQVLHAWRLSFQHPITGEEVKFETAVPEYFQRILSQLRENL</sequence>
<evidence type="ECO:0000256" key="7">
    <source>
        <dbReference type="RuleBase" id="RU362028"/>
    </source>
</evidence>
<dbReference type="HOGENOM" id="CLU_016902_4_4_9"/>
<dbReference type="InterPro" id="IPR006224">
    <property type="entry name" value="PsdUridine_synth_RluA-like_CS"/>
</dbReference>
<keyword evidence="10" id="KW-1185">Reference proteome</keyword>
<keyword evidence="4 7" id="KW-0413">Isomerase</keyword>
<accession>B8I767</accession>
<dbReference type="InterPro" id="IPR006145">
    <property type="entry name" value="PsdUridine_synth_RsuA/RluA"/>
</dbReference>
<feature type="active site" evidence="5">
    <location>
        <position position="137"/>
    </location>
</feature>
<dbReference type="AlphaFoldDB" id="B8I767"/>
<dbReference type="CDD" id="cd02869">
    <property type="entry name" value="PseudoU_synth_RluA_like"/>
    <property type="match status" value="1"/>
</dbReference>
<comment type="function">
    <text evidence="7">Responsible for synthesis of pseudouridine from uracil.</text>
</comment>
<dbReference type="STRING" id="394503.Ccel_0610"/>
<dbReference type="RefSeq" id="WP_015924160.1">
    <property type="nucleotide sequence ID" value="NC_011898.1"/>
</dbReference>
<dbReference type="InterPro" id="IPR050188">
    <property type="entry name" value="RluA_PseudoU_synthase"/>
</dbReference>
<dbReference type="InterPro" id="IPR036986">
    <property type="entry name" value="S4_RNA-bd_sf"/>
</dbReference>
<reference evidence="9 10" key="1">
    <citation type="submission" date="2009-01" db="EMBL/GenBank/DDBJ databases">
        <title>Complete sequence of Clostridium cellulolyticum H10.</title>
        <authorList>
            <consortium name="US DOE Joint Genome Institute"/>
            <person name="Lucas S."/>
            <person name="Copeland A."/>
            <person name="Lapidus A."/>
            <person name="Glavina del Rio T."/>
            <person name="Dalin E."/>
            <person name="Tice H."/>
            <person name="Bruce D."/>
            <person name="Goodwin L."/>
            <person name="Pitluck S."/>
            <person name="Chertkov O."/>
            <person name="Saunders E."/>
            <person name="Brettin T."/>
            <person name="Detter J.C."/>
            <person name="Han C."/>
            <person name="Larimer F."/>
            <person name="Land M."/>
            <person name="Hauser L."/>
            <person name="Kyrpides N."/>
            <person name="Ivanova N."/>
            <person name="Zhou J."/>
            <person name="Richardson P."/>
        </authorList>
    </citation>
    <scope>NUCLEOTIDE SEQUENCE [LARGE SCALE GENOMIC DNA]</scope>
    <source>
        <strain evidence="10">ATCC 35319 / DSM 5812 / JCM 6584 / H10</strain>
    </source>
</reference>
<evidence type="ECO:0000256" key="4">
    <source>
        <dbReference type="ARBA" id="ARBA00023235"/>
    </source>
</evidence>
<protein>
    <recommendedName>
        <fullName evidence="7">Pseudouridine synthase</fullName>
        <ecNumber evidence="7">5.4.99.-</ecNumber>
    </recommendedName>
</protein>
<dbReference type="OrthoDB" id="9807829at2"/>
<dbReference type="EMBL" id="CP001348">
    <property type="protein sequence ID" value="ACL74991.1"/>
    <property type="molecule type" value="Genomic_DNA"/>
</dbReference>
<dbReference type="NCBIfam" id="TIGR00005">
    <property type="entry name" value="rluA_subfam"/>
    <property type="match status" value="1"/>
</dbReference>
<evidence type="ECO:0000313" key="10">
    <source>
        <dbReference type="Proteomes" id="UP000001349"/>
    </source>
</evidence>
<proteinExistence type="inferred from homology"/>
<dbReference type="eggNOG" id="COG0564">
    <property type="taxonomic scope" value="Bacteria"/>
</dbReference>
<dbReference type="InterPro" id="IPR020103">
    <property type="entry name" value="PsdUridine_synth_cat_dom_sf"/>
</dbReference>
<evidence type="ECO:0000256" key="1">
    <source>
        <dbReference type="ARBA" id="ARBA00000073"/>
    </source>
</evidence>
<dbReference type="FunFam" id="3.30.2350.10:FF:000006">
    <property type="entry name" value="Pseudouridine synthase"/>
    <property type="match status" value="1"/>
</dbReference>
<dbReference type="Pfam" id="PF00849">
    <property type="entry name" value="PseudoU_synth_2"/>
    <property type="match status" value="1"/>
</dbReference>
<dbReference type="SUPFAM" id="SSF55174">
    <property type="entry name" value="Alpha-L RNA-binding motif"/>
    <property type="match status" value="1"/>
</dbReference>
<evidence type="ECO:0000256" key="5">
    <source>
        <dbReference type="PIRSR" id="PIRSR606225-1"/>
    </source>
</evidence>
<comment type="catalytic activity">
    <reaction evidence="1 7">
        <text>a uridine in RNA = a pseudouridine in RNA</text>
        <dbReference type="Rhea" id="RHEA:48348"/>
        <dbReference type="Rhea" id="RHEA-COMP:12068"/>
        <dbReference type="Rhea" id="RHEA-COMP:12069"/>
        <dbReference type="ChEBI" id="CHEBI:65314"/>
        <dbReference type="ChEBI" id="CHEBI:65315"/>
    </reaction>
</comment>
<dbReference type="SUPFAM" id="SSF55120">
    <property type="entry name" value="Pseudouridine synthase"/>
    <property type="match status" value="1"/>
</dbReference>
<dbReference type="InterPro" id="IPR006225">
    <property type="entry name" value="PsdUridine_synth_RluC/D"/>
</dbReference>
<dbReference type="PROSITE" id="PS50889">
    <property type="entry name" value="S4"/>
    <property type="match status" value="1"/>
</dbReference>
<dbReference type="PANTHER" id="PTHR21600">
    <property type="entry name" value="MITOCHONDRIAL RNA PSEUDOURIDINE SYNTHASE"/>
    <property type="match status" value="1"/>
</dbReference>
<dbReference type="Proteomes" id="UP000001349">
    <property type="component" value="Chromosome"/>
</dbReference>
<dbReference type="EC" id="5.4.99.-" evidence="7"/>
<dbReference type="Pfam" id="PF01479">
    <property type="entry name" value="S4"/>
    <property type="match status" value="1"/>
</dbReference>
<dbReference type="GO" id="GO:0120159">
    <property type="term" value="F:rRNA pseudouridine synthase activity"/>
    <property type="evidence" value="ECO:0007669"/>
    <property type="project" value="UniProtKB-ARBA"/>
</dbReference>
<organism evidence="9 10">
    <name type="scientific">Ruminiclostridium cellulolyticum (strain ATCC 35319 / DSM 5812 / JCM 6584 / H10)</name>
    <name type="common">Clostridium cellulolyticum</name>
    <dbReference type="NCBI Taxonomy" id="394503"/>
    <lineage>
        <taxon>Bacteria</taxon>
        <taxon>Bacillati</taxon>
        <taxon>Bacillota</taxon>
        <taxon>Clostridia</taxon>
        <taxon>Eubacteriales</taxon>
        <taxon>Oscillospiraceae</taxon>
        <taxon>Ruminiclostridium</taxon>
    </lineage>
</organism>
<name>B8I767_RUMCH</name>
<dbReference type="Gene3D" id="3.10.290.10">
    <property type="entry name" value="RNA-binding S4 domain"/>
    <property type="match status" value="1"/>
</dbReference>
<dbReference type="Gene3D" id="3.30.2350.10">
    <property type="entry name" value="Pseudouridine synthase"/>
    <property type="match status" value="1"/>
</dbReference>
<evidence type="ECO:0000256" key="2">
    <source>
        <dbReference type="ARBA" id="ARBA00010876"/>
    </source>
</evidence>
<dbReference type="GO" id="GO:0000455">
    <property type="term" value="P:enzyme-directed rRNA pseudouridine synthesis"/>
    <property type="evidence" value="ECO:0007669"/>
    <property type="project" value="UniProtKB-ARBA"/>
</dbReference>
<dbReference type="PANTHER" id="PTHR21600:SF44">
    <property type="entry name" value="RIBOSOMAL LARGE SUBUNIT PSEUDOURIDINE SYNTHASE D"/>
    <property type="match status" value="1"/>
</dbReference>
<comment type="similarity">
    <text evidence="2 7">Belongs to the pseudouridine synthase RluA family.</text>
</comment>
<feature type="domain" description="RNA-binding S4" evidence="8">
    <location>
        <begin position="13"/>
        <end position="77"/>
    </location>
</feature>
<keyword evidence="3 6" id="KW-0694">RNA-binding</keyword>
<dbReference type="PROSITE" id="PS01129">
    <property type="entry name" value="PSI_RLU"/>
    <property type="match status" value="1"/>
</dbReference>
<evidence type="ECO:0000256" key="3">
    <source>
        <dbReference type="ARBA" id="ARBA00022884"/>
    </source>
</evidence>
<dbReference type="InterPro" id="IPR002942">
    <property type="entry name" value="S4_RNA-bd"/>
</dbReference>
<dbReference type="GO" id="GO:0003723">
    <property type="term" value="F:RNA binding"/>
    <property type="evidence" value="ECO:0007669"/>
    <property type="project" value="UniProtKB-KW"/>
</dbReference>
<dbReference type="SMART" id="SM00363">
    <property type="entry name" value="S4"/>
    <property type="match status" value="1"/>
</dbReference>
<evidence type="ECO:0000313" key="9">
    <source>
        <dbReference type="EMBL" id="ACL74991.1"/>
    </source>
</evidence>
<dbReference type="KEGG" id="cce:Ccel_0610"/>
<dbReference type="CDD" id="cd00165">
    <property type="entry name" value="S4"/>
    <property type="match status" value="1"/>
</dbReference>
<evidence type="ECO:0000259" key="8">
    <source>
        <dbReference type="SMART" id="SM00363"/>
    </source>
</evidence>
<evidence type="ECO:0000256" key="6">
    <source>
        <dbReference type="PROSITE-ProRule" id="PRU00182"/>
    </source>
</evidence>
<gene>
    <name evidence="9" type="ordered locus">Ccel_0610</name>
</gene>